<comment type="caution">
    <text evidence="2">The sequence shown here is derived from an EMBL/GenBank/DDBJ whole genome shotgun (WGS) entry which is preliminary data.</text>
</comment>
<accession>A0ABY2QW44</accession>
<keyword evidence="3" id="KW-1185">Reference proteome</keyword>
<sequence length="424" mass="45812">MGSRRTAFKPAAATAKEWNLKSPHRPLARFMCLGLALMLGATVFIASTAEAQQPERRRNLLDMLFGQRQPVYVPPQDVQRPREGKVRKKNSGSVTTIQTRAPSTRAAAAPPPPPKLDTAKKVLVVGDFVASALGDGLKAAFEDSPGVVVESRANGSSGLVRDDFYDWPGALPAIVAEIKPSVLVIQVGANDRQQLVTAEGRLDFRTDPWFTAYGERVARLATVAAETRVPVIWVGLPAFRPQNMTADALRLNTIYRSNIEKVSGEFVDVWEGFVDQEGRFIVTGSDINGQPVRLRGNDGIGFTGPGKRKLAFYVEKSARRYLGDMTSPDLVRLDGSNLPELLSLPPSESKAIITTPPIDLFDPELDGADELLGGTLPPSSSFPTPRDQLVQNGRLPDPPVGRVDYVKRVPATAATTTAPATATP</sequence>
<dbReference type="SUPFAM" id="SSF52266">
    <property type="entry name" value="SGNH hydrolase"/>
    <property type="match status" value="1"/>
</dbReference>
<dbReference type="Gene3D" id="3.40.50.1110">
    <property type="entry name" value="SGNH hydrolase"/>
    <property type="match status" value="1"/>
</dbReference>
<proteinExistence type="predicted"/>
<feature type="region of interest" description="Disordered" evidence="1">
    <location>
        <begin position="374"/>
        <end position="404"/>
    </location>
</feature>
<dbReference type="Pfam" id="PF04311">
    <property type="entry name" value="DUF459"/>
    <property type="match status" value="1"/>
</dbReference>
<feature type="compositionally biased region" description="Low complexity" evidence="1">
    <location>
        <begin position="99"/>
        <end position="108"/>
    </location>
</feature>
<dbReference type="Proteomes" id="UP000309667">
    <property type="component" value="Unassembled WGS sequence"/>
</dbReference>
<feature type="region of interest" description="Disordered" evidence="1">
    <location>
        <begin position="74"/>
        <end position="115"/>
    </location>
</feature>
<evidence type="ECO:0000256" key="1">
    <source>
        <dbReference type="SAM" id="MobiDB-lite"/>
    </source>
</evidence>
<dbReference type="EMBL" id="STGT01000002">
    <property type="protein sequence ID" value="THV15301.1"/>
    <property type="molecule type" value="Genomic_DNA"/>
</dbReference>
<protein>
    <submittedName>
        <fullName evidence="2">DUF459 domain-containing protein</fullName>
    </submittedName>
</protein>
<name>A0ABY2QW44_9HYPH</name>
<dbReference type="CDD" id="cd01829">
    <property type="entry name" value="SGNH_hydrolase_peri2"/>
    <property type="match status" value="1"/>
</dbReference>
<evidence type="ECO:0000313" key="3">
    <source>
        <dbReference type="Proteomes" id="UP000309667"/>
    </source>
</evidence>
<evidence type="ECO:0000313" key="2">
    <source>
        <dbReference type="EMBL" id="THV15301.1"/>
    </source>
</evidence>
<organism evidence="2 3">
    <name type="scientific">Rhizobium rhizophilum</name>
    <dbReference type="NCBI Taxonomy" id="1850373"/>
    <lineage>
        <taxon>Bacteria</taxon>
        <taxon>Pseudomonadati</taxon>
        <taxon>Pseudomonadota</taxon>
        <taxon>Alphaproteobacteria</taxon>
        <taxon>Hyphomicrobiales</taxon>
        <taxon>Rhizobiaceae</taxon>
        <taxon>Rhizobium/Agrobacterium group</taxon>
        <taxon>Rhizobium</taxon>
    </lineage>
</organism>
<reference evidence="2 3" key="1">
    <citation type="submission" date="2019-04" db="EMBL/GenBank/DDBJ databases">
        <title>Genome sequence of strain 7209-2.</title>
        <authorList>
            <person name="Gao J."/>
            <person name="Sun J."/>
        </authorList>
    </citation>
    <scope>NUCLEOTIDE SEQUENCE [LARGE SCALE GENOMIC DNA]</scope>
    <source>
        <strain evidence="2 3">7209-2</strain>
    </source>
</reference>
<gene>
    <name evidence="2" type="ORF">E9677_08055</name>
</gene>
<dbReference type="InterPro" id="IPR036514">
    <property type="entry name" value="SGNH_hydro_sf"/>
</dbReference>
<dbReference type="InterPro" id="IPR007407">
    <property type="entry name" value="DUF459"/>
</dbReference>